<feature type="domain" description="Tyr recombinase" evidence="6">
    <location>
        <begin position="183"/>
        <end position="358"/>
    </location>
</feature>
<dbReference type="SUPFAM" id="SSF56349">
    <property type="entry name" value="DNA breaking-rejoining enzymes"/>
    <property type="match status" value="1"/>
</dbReference>
<keyword evidence="4" id="KW-0233">DNA recombination</keyword>
<evidence type="ECO:0000259" key="7">
    <source>
        <dbReference type="PROSITE" id="PS51900"/>
    </source>
</evidence>
<evidence type="ECO:0000256" key="4">
    <source>
        <dbReference type="ARBA" id="ARBA00023172"/>
    </source>
</evidence>
<evidence type="ECO:0000256" key="1">
    <source>
        <dbReference type="ARBA" id="ARBA00008857"/>
    </source>
</evidence>
<dbReference type="InterPro" id="IPR011010">
    <property type="entry name" value="DNA_brk_join_enz"/>
</dbReference>
<dbReference type="Gene3D" id="1.10.150.130">
    <property type="match status" value="1"/>
</dbReference>
<dbReference type="PROSITE" id="PS51900">
    <property type="entry name" value="CB"/>
    <property type="match status" value="1"/>
</dbReference>
<dbReference type="GO" id="GO:0003677">
    <property type="term" value="F:DNA binding"/>
    <property type="evidence" value="ECO:0007669"/>
    <property type="project" value="UniProtKB-UniRule"/>
</dbReference>
<gene>
    <name evidence="8" type="ORF">C7460_10667</name>
</gene>
<dbReference type="Gene3D" id="1.10.443.10">
    <property type="entry name" value="Intergrase catalytic core"/>
    <property type="match status" value="1"/>
</dbReference>
<dbReference type="GO" id="GO:0006310">
    <property type="term" value="P:DNA recombination"/>
    <property type="evidence" value="ECO:0007669"/>
    <property type="project" value="UniProtKB-KW"/>
</dbReference>
<dbReference type="InterPro" id="IPR050090">
    <property type="entry name" value="Tyrosine_recombinase_XerCD"/>
</dbReference>
<dbReference type="InterPro" id="IPR044068">
    <property type="entry name" value="CB"/>
</dbReference>
<dbReference type="InterPro" id="IPR002104">
    <property type="entry name" value="Integrase_catalytic"/>
</dbReference>
<dbReference type="Proteomes" id="UP000256779">
    <property type="component" value="Unassembled WGS sequence"/>
</dbReference>
<dbReference type="PANTHER" id="PTHR30349:SF64">
    <property type="entry name" value="PROPHAGE INTEGRASE INTD-RELATED"/>
    <property type="match status" value="1"/>
</dbReference>
<name>A0A3D9L5A8_MARFU</name>
<dbReference type="Pfam" id="PF00589">
    <property type="entry name" value="Phage_integrase"/>
    <property type="match status" value="1"/>
</dbReference>
<evidence type="ECO:0000256" key="2">
    <source>
        <dbReference type="ARBA" id="ARBA00022908"/>
    </source>
</evidence>
<sequence>MIGIKFYPDKVIQALIKTLDNPRWSNAYGMVVLANTPENLNAIFEKFKGVAWIDTRHFFINKPVNKGNEPLSVDSFRQRKPKNGASYVPEDFLEKLEIRRYSLNTARAYIGHFERFMTEVVKGRNLMSVGEHEIKSYLAQLVRQGLSESYIKLSLNAIKFYYEVVKEMPNRFYTIHLPKKPDSLPKVLAKADVLKMIDRTHNVKHRCIISLLYSAGLRRQELLNLEIGDIDSHRMTVTVRQGKGRKDRISLLSTHLLTDPRVYYLAHRPKVYLFEGKEGMPYSSSSVRKIILKAAKLAGIKQHVTPHMLRHSFATHLLEAGTDLRYVQLLLGHTSSKTTEIYTHVAIKGFDQIKNPLDLGR</sequence>
<keyword evidence="2" id="KW-0229">DNA integration</keyword>
<evidence type="ECO:0000313" key="9">
    <source>
        <dbReference type="Proteomes" id="UP000256779"/>
    </source>
</evidence>
<dbReference type="InterPro" id="IPR004107">
    <property type="entry name" value="Integrase_SAM-like_N"/>
</dbReference>
<comment type="similarity">
    <text evidence="1">Belongs to the 'phage' integrase family.</text>
</comment>
<evidence type="ECO:0000256" key="5">
    <source>
        <dbReference type="PROSITE-ProRule" id="PRU01248"/>
    </source>
</evidence>
<dbReference type="PANTHER" id="PTHR30349">
    <property type="entry name" value="PHAGE INTEGRASE-RELATED"/>
    <property type="match status" value="1"/>
</dbReference>
<dbReference type="Pfam" id="PF13495">
    <property type="entry name" value="Phage_int_SAM_4"/>
    <property type="match status" value="1"/>
</dbReference>
<dbReference type="OrthoDB" id="9801717at2"/>
<dbReference type="InterPro" id="IPR010998">
    <property type="entry name" value="Integrase_recombinase_N"/>
</dbReference>
<evidence type="ECO:0000256" key="3">
    <source>
        <dbReference type="ARBA" id="ARBA00023125"/>
    </source>
</evidence>
<feature type="domain" description="Core-binding (CB)" evidence="7">
    <location>
        <begin position="83"/>
        <end position="166"/>
    </location>
</feature>
<evidence type="ECO:0000313" key="8">
    <source>
        <dbReference type="EMBL" id="REE00130.1"/>
    </source>
</evidence>
<dbReference type="InterPro" id="IPR013762">
    <property type="entry name" value="Integrase-like_cat_sf"/>
</dbReference>
<dbReference type="GO" id="GO:0015074">
    <property type="term" value="P:DNA integration"/>
    <property type="evidence" value="ECO:0007669"/>
    <property type="project" value="UniProtKB-KW"/>
</dbReference>
<keyword evidence="9" id="KW-1185">Reference proteome</keyword>
<comment type="caution">
    <text evidence="8">The sequence shown here is derived from an EMBL/GenBank/DDBJ whole genome shotgun (WGS) entry which is preliminary data.</text>
</comment>
<accession>A0A3D9L5A8</accession>
<evidence type="ECO:0000259" key="6">
    <source>
        <dbReference type="PROSITE" id="PS51898"/>
    </source>
</evidence>
<protein>
    <submittedName>
        <fullName evidence="8">Site-specific recombinase XerD</fullName>
    </submittedName>
</protein>
<reference evidence="8 9" key="1">
    <citation type="submission" date="2018-07" db="EMBL/GenBank/DDBJ databases">
        <title>Genomic Encyclopedia of Type Strains, Phase IV (KMG-IV): sequencing the most valuable type-strain genomes for metagenomic binning, comparative biology and taxonomic classification.</title>
        <authorList>
            <person name="Goeker M."/>
        </authorList>
    </citation>
    <scope>NUCLEOTIDE SEQUENCE [LARGE SCALE GENOMIC DNA]</scope>
    <source>
        <strain evidence="8 9">DSM 4134</strain>
    </source>
</reference>
<dbReference type="AlphaFoldDB" id="A0A3D9L5A8"/>
<dbReference type="PROSITE" id="PS51898">
    <property type="entry name" value="TYR_RECOMBINASE"/>
    <property type="match status" value="1"/>
</dbReference>
<keyword evidence="3 5" id="KW-0238">DNA-binding</keyword>
<dbReference type="EMBL" id="QREG01000006">
    <property type="protein sequence ID" value="REE00130.1"/>
    <property type="molecule type" value="Genomic_DNA"/>
</dbReference>
<proteinExistence type="inferred from homology"/>
<organism evidence="8 9">
    <name type="scientific">Marinoscillum furvescens DSM 4134</name>
    <dbReference type="NCBI Taxonomy" id="1122208"/>
    <lineage>
        <taxon>Bacteria</taxon>
        <taxon>Pseudomonadati</taxon>
        <taxon>Bacteroidota</taxon>
        <taxon>Cytophagia</taxon>
        <taxon>Cytophagales</taxon>
        <taxon>Reichenbachiellaceae</taxon>
        <taxon>Marinoscillum</taxon>
    </lineage>
</organism>